<dbReference type="EMBL" id="CP062222">
    <property type="protein sequence ID" value="QTC90292.1"/>
    <property type="molecule type" value="Genomic_DNA"/>
</dbReference>
<proteinExistence type="predicted"/>
<dbReference type="KEGG" id="bgoe:IFJ75_13530"/>
<dbReference type="Proteomes" id="UP000663918">
    <property type="component" value="Chromosome"/>
</dbReference>
<organism evidence="1 2">
    <name type="scientific">Brevundimonas goettingensis</name>
    <dbReference type="NCBI Taxonomy" id="2774190"/>
    <lineage>
        <taxon>Bacteria</taxon>
        <taxon>Pseudomonadati</taxon>
        <taxon>Pseudomonadota</taxon>
        <taxon>Alphaproteobacteria</taxon>
        <taxon>Caulobacterales</taxon>
        <taxon>Caulobacteraceae</taxon>
        <taxon>Brevundimonas</taxon>
    </lineage>
</organism>
<evidence type="ECO:0000313" key="1">
    <source>
        <dbReference type="EMBL" id="QTC90292.1"/>
    </source>
</evidence>
<keyword evidence="2" id="KW-1185">Reference proteome</keyword>
<reference evidence="1" key="1">
    <citation type="submission" date="2020-09" db="EMBL/GenBank/DDBJ databases">
        <title>Brevundimonas sp. LVF2 isolated from a puddle in Goettingen, Germany.</title>
        <authorList>
            <person name="Friedrich I."/>
            <person name="Klassen A."/>
            <person name="Hannes N."/>
            <person name="Schneider D."/>
            <person name="Hertel R."/>
            <person name="Daniel R."/>
        </authorList>
    </citation>
    <scope>NUCLEOTIDE SEQUENCE</scope>
    <source>
        <strain evidence="1">LVF2</strain>
    </source>
</reference>
<protein>
    <submittedName>
        <fullName evidence="1">Uncharacterized protein</fullName>
    </submittedName>
</protein>
<accession>A0A975C2C7</accession>
<gene>
    <name evidence="1" type="ORF">IFJ75_13530</name>
</gene>
<evidence type="ECO:0000313" key="2">
    <source>
        <dbReference type="Proteomes" id="UP000663918"/>
    </source>
</evidence>
<sequence length="91" mass="10174">MPDPNRPRIARDDVAPAFGPRLIVQCDRPGCEHAVLLDPRPLFGGRRFWPPEGRSGRFRCRCGHREAVVSYTRHSTAPNGPIPAAAIALWY</sequence>
<dbReference type="AlphaFoldDB" id="A0A975C2C7"/>
<dbReference type="RefSeq" id="WP_207868714.1">
    <property type="nucleotide sequence ID" value="NZ_CP062222.1"/>
</dbReference>
<name>A0A975C2C7_9CAUL</name>